<dbReference type="Pfam" id="PF00650">
    <property type="entry name" value="CRAL_TRIO"/>
    <property type="match status" value="1"/>
</dbReference>
<dbReference type="PANTHER" id="PTHR10174:SF229">
    <property type="entry name" value="CRAL-TRIO DOMAIN-CONTAINING PROTEIN"/>
    <property type="match status" value="1"/>
</dbReference>
<dbReference type="OrthoDB" id="6682367at2759"/>
<dbReference type="PROSITE" id="PS50191">
    <property type="entry name" value="CRAL_TRIO"/>
    <property type="match status" value="1"/>
</dbReference>
<comment type="caution">
    <text evidence="2">The sequence shown here is derived from an EMBL/GenBank/DDBJ whole genome shotgun (WGS) entry which is preliminary data.</text>
</comment>
<dbReference type="SMART" id="SM00516">
    <property type="entry name" value="SEC14"/>
    <property type="match status" value="1"/>
</dbReference>
<organism evidence="2 3">
    <name type="scientific">Seminavis robusta</name>
    <dbReference type="NCBI Taxonomy" id="568900"/>
    <lineage>
        <taxon>Eukaryota</taxon>
        <taxon>Sar</taxon>
        <taxon>Stramenopiles</taxon>
        <taxon>Ochrophyta</taxon>
        <taxon>Bacillariophyta</taxon>
        <taxon>Bacillariophyceae</taxon>
        <taxon>Bacillariophycidae</taxon>
        <taxon>Naviculales</taxon>
        <taxon>Naviculaceae</taxon>
        <taxon>Seminavis</taxon>
    </lineage>
</organism>
<dbReference type="InterPro" id="IPR001251">
    <property type="entry name" value="CRAL-TRIO_dom"/>
</dbReference>
<gene>
    <name evidence="2" type="ORF">SEMRO_426_G140480.1</name>
</gene>
<dbReference type="CDD" id="cd00170">
    <property type="entry name" value="SEC14"/>
    <property type="match status" value="1"/>
</dbReference>
<dbReference type="EMBL" id="CAICTM010000425">
    <property type="protein sequence ID" value="CAB9510220.1"/>
    <property type="molecule type" value="Genomic_DNA"/>
</dbReference>
<dbReference type="InterPro" id="IPR036865">
    <property type="entry name" value="CRAL-TRIO_dom_sf"/>
</dbReference>
<proteinExistence type="predicted"/>
<sequence length="264" mass="29906">MTPPPEELKAKATELLPALKEKLGTDAEGVSDATLMKFLMWKPSVDRAEGRFRDLVNWSKENPWAFASTPLMASKDDTLRRVLESEVLVAPEGITAKDGSTLMFGRLRNNDMSDGRTAEDVVRMVMYTMDRVLERESTQLHGLTIFHDMKDVGQNNIHVSIPKILFRAIFGHFPLRITAVYVLNAPLFIRGLFKVVSLTFPAKVRARMHFVTDMDAILNVIDQDNLLEEHGGKVQHDQKQWVESHIKREENGSMESLADCVKTE</sequence>
<name>A0A9N8HFA7_9STRA</name>
<evidence type="ECO:0000313" key="3">
    <source>
        <dbReference type="Proteomes" id="UP001153069"/>
    </source>
</evidence>
<dbReference type="SUPFAM" id="SSF52087">
    <property type="entry name" value="CRAL/TRIO domain"/>
    <property type="match status" value="1"/>
</dbReference>
<keyword evidence="3" id="KW-1185">Reference proteome</keyword>
<reference evidence="2" key="1">
    <citation type="submission" date="2020-06" db="EMBL/GenBank/DDBJ databases">
        <authorList>
            <consortium name="Plant Systems Biology data submission"/>
        </authorList>
    </citation>
    <scope>NUCLEOTIDE SEQUENCE</scope>
    <source>
        <strain evidence="2">D6</strain>
    </source>
</reference>
<dbReference type="Proteomes" id="UP001153069">
    <property type="component" value="Unassembled WGS sequence"/>
</dbReference>
<feature type="domain" description="CRAL-TRIO" evidence="1">
    <location>
        <begin position="75"/>
        <end position="238"/>
    </location>
</feature>
<evidence type="ECO:0000259" key="1">
    <source>
        <dbReference type="PROSITE" id="PS50191"/>
    </source>
</evidence>
<dbReference type="PANTHER" id="PTHR10174">
    <property type="entry name" value="ALPHA-TOCOPHEROL TRANSFER PROTEIN-RELATED"/>
    <property type="match status" value="1"/>
</dbReference>
<evidence type="ECO:0000313" key="2">
    <source>
        <dbReference type="EMBL" id="CAB9510220.1"/>
    </source>
</evidence>
<protein>
    <submittedName>
        <fullName evidence="2">Tyrosine-protein phosphatase non-receptor type 9</fullName>
    </submittedName>
</protein>
<accession>A0A9N8HFA7</accession>
<dbReference type="Gene3D" id="3.40.525.10">
    <property type="entry name" value="CRAL-TRIO lipid binding domain"/>
    <property type="match status" value="1"/>
</dbReference>
<dbReference type="AlphaFoldDB" id="A0A9N8HFA7"/>